<sequence>MHKRRKTLALAAAATSAVLVASGCSGEGGDDSGPAEVTWVINSLPGAWQSISLAGGSVYNVQMLSGTIPFTGQWNPEGEYEFNMDVLAEEPELLNDDPDEGPFEWQFTFNEDAVWSDGTPMSGEDLRVTWMMAATPGEEHCNGCDSRGGMSEDKIEEIETDGQTATVRLKEGLADPEWESTFDAHSTSGGFLPAHLAEENGWDIDDPDELGEYYEWLHSTMPEWSGGPFQIVEGDLENEVIKEPNPEWWGDEPGLDRITMQFNDDEGTFYNAFVNGEIDGGSPADYNEDVFTQLEDVDNAVTDIGEGETWEHIDFNMGVEEFDDVELRRAIFTAIDRDDIANRNFGAGYPEYELKNNHMFASDNEYFVDHYEGETQGTGDIEEAQNILEEAGYELEGDQLTLDGEDIGPFRLRSTDTDVRNTSVQLIQNQLAEIGITANIEMTDDLGAMTSEADYDIIQYGWSGSPWFATNPEQYWHSGSGSNYGNYENEEVDELTEEVTNATDLDDAADLANQAMEVLVPDAYVMPIMAEPNYFFANDRLENVHDNLNSSYRATYNIGEWTLAGQ</sequence>
<keyword evidence="1" id="KW-0732">Signal</keyword>
<proteinExistence type="predicted"/>
<gene>
    <name evidence="3" type="ORF">IDM40_06345</name>
</gene>
<accession>A0ABR9P393</accession>
<dbReference type="Pfam" id="PF00496">
    <property type="entry name" value="SBP_bac_5"/>
    <property type="match status" value="1"/>
</dbReference>
<feature type="chain" id="PRO_5047366904" evidence="1">
    <location>
        <begin position="22"/>
        <end position="566"/>
    </location>
</feature>
<dbReference type="InterPro" id="IPR039424">
    <property type="entry name" value="SBP_5"/>
</dbReference>
<dbReference type="PANTHER" id="PTHR30290:SF65">
    <property type="entry name" value="MONOACYL PHOSPHATIDYLINOSITOL TETRAMANNOSIDE-BINDING PROTEIN LPQW-RELATED"/>
    <property type="match status" value="1"/>
</dbReference>
<evidence type="ECO:0000256" key="1">
    <source>
        <dbReference type="SAM" id="SignalP"/>
    </source>
</evidence>
<evidence type="ECO:0000313" key="3">
    <source>
        <dbReference type="EMBL" id="MBE2998326.1"/>
    </source>
</evidence>
<dbReference type="PANTHER" id="PTHR30290">
    <property type="entry name" value="PERIPLASMIC BINDING COMPONENT OF ABC TRANSPORTER"/>
    <property type="match status" value="1"/>
</dbReference>
<feature type="signal peptide" evidence="1">
    <location>
        <begin position="1"/>
        <end position="21"/>
    </location>
</feature>
<evidence type="ECO:0000313" key="4">
    <source>
        <dbReference type="Proteomes" id="UP000806528"/>
    </source>
</evidence>
<protein>
    <submittedName>
        <fullName evidence="3">ABC transporter family substrate-binding protein</fullName>
    </submittedName>
</protein>
<dbReference type="EMBL" id="JADBGI010000004">
    <property type="protein sequence ID" value="MBE2998326.1"/>
    <property type="molecule type" value="Genomic_DNA"/>
</dbReference>
<dbReference type="Gene3D" id="3.10.105.10">
    <property type="entry name" value="Dipeptide-binding Protein, Domain 3"/>
    <property type="match status" value="1"/>
</dbReference>
<feature type="domain" description="Solute-binding protein family 5" evidence="2">
    <location>
        <begin position="91"/>
        <end position="481"/>
    </location>
</feature>
<comment type="caution">
    <text evidence="3">The sequence shown here is derived from an EMBL/GenBank/DDBJ whole genome shotgun (WGS) entry which is preliminary data.</text>
</comment>
<dbReference type="Gene3D" id="3.40.190.10">
    <property type="entry name" value="Periplasmic binding protein-like II"/>
    <property type="match status" value="1"/>
</dbReference>
<keyword evidence="4" id="KW-1185">Reference proteome</keyword>
<dbReference type="CDD" id="cd08501">
    <property type="entry name" value="PBP2_Lpqw"/>
    <property type="match status" value="1"/>
</dbReference>
<dbReference type="PROSITE" id="PS51257">
    <property type="entry name" value="PROKAR_LIPOPROTEIN"/>
    <property type="match status" value="1"/>
</dbReference>
<dbReference type="SUPFAM" id="SSF53850">
    <property type="entry name" value="Periplasmic binding protein-like II"/>
    <property type="match status" value="1"/>
</dbReference>
<dbReference type="RefSeq" id="WP_193120956.1">
    <property type="nucleotide sequence ID" value="NZ_JADBGI010000004.1"/>
</dbReference>
<name>A0ABR9P393_9ACTN</name>
<reference evidence="3 4" key="1">
    <citation type="submission" date="2020-09" db="EMBL/GenBank/DDBJ databases">
        <title>Diversity and distribution of actinomycetes associated with coral in the coast of Hainan.</title>
        <authorList>
            <person name="Li F."/>
        </authorList>
    </citation>
    <scope>NUCLEOTIDE SEQUENCE [LARGE SCALE GENOMIC DNA]</scope>
    <source>
        <strain evidence="3 4">HNM0947</strain>
    </source>
</reference>
<organism evidence="3 4">
    <name type="scientific">Nocardiopsis coralli</name>
    <dbReference type="NCBI Taxonomy" id="2772213"/>
    <lineage>
        <taxon>Bacteria</taxon>
        <taxon>Bacillati</taxon>
        <taxon>Actinomycetota</taxon>
        <taxon>Actinomycetes</taxon>
        <taxon>Streptosporangiales</taxon>
        <taxon>Nocardiopsidaceae</taxon>
        <taxon>Nocardiopsis</taxon>
    </lineage>
</organism>
<dbReference type="InterPro" id="IPR000914">
    <property type="entry name" value="SBP_5_dom"/>
</dbReference>
<evidence type="ECO:0000259" key="2">
    <source>
        <dbReference type="Pfam" id="PF00496"/>
    </source>
</evidence>
<dbReference type="Proteomes" id="UP000806528">
    <property type="component" value="Unassembled WGS sequence"/>
</dbReference>